<dbReference type="InterPro" id="IPR051834">
    <property type="entry name" value="RING_finger_E3_ligase"/>
</dbReference>
<evidence type="ECO:0000256" key="4">
    <source>
        <dbReference type="PROSITE-ProRule" id="PRU00175"/>
    </source>
</evidence>
<evidence type="ECO:0000256" key="2">
    <source>
        <dbReference type="ARBA" id="ARBA00022771"/>
    </source>
</evidence>
<dbReference type="Pfam" id="PF13639">
    <property type="entry name" value="zf-RING_2"/>
    <property type="match status" value="1"/>
</dbReference>
<dbReference type="PANTHER" id="PTHR45931:SF3">
    <property type="entry name" value="RING ZINC FINGER-CONTAINING PROTEIN"/>
    <property type="match status" value="1"/>
</dbReference>
<reference evidence="7 8" key="1">
    <citation type="journal article" date="2015" name="Genome Biol. Evol.">
        <title>Phylogenomic analyses indicate that early fungi evolved digesting cell walls of algal ancestors of land plants.</title>
        <authorList>
            <person name="Chang Y."/>
            <person name="Wang S."/>
            <person name="Sekimoto S."/>
            <person name="Aerts A.L."/>
            <person name="Choi C."/>
            <person name="Clum A."/>
            <person name="LaButti K.M."/>
            <person name="Lindquist E.A."/>
            <person name="Yee Ngan C."/>
            <person name="Ohm R.A."/>
            <person name="Salamov A.A."/>
            <person name="Grigoriev I.V."/>
            <person name="Spatafora J.W."/>
            <person name="Berbee M.L."/>
        </authorList>
    </citation>
    <scope>NUCLEOTIDE SEQUENCE [LARGE SCALE GENOMIC DNA]</scope>
    <source>
        <strain evidence="7 8">NRRL 1564</strain>
    </source>
</reference>
<keyword evidence="1" id="KW-0479">Metal-binding</keyword>
<dbReference type="PROSITE" id="PS50089">
    <property type="entry name" value="ZF_RING_2"/>
    <property type="match status" value="1"/>
</dbReference>
<dbReference type="EMBL" id="KZ303503">
    <property type="protein sequence ID" value="PIA15878.1"/>
    <property type="molecule type" value="Genomic_DNA"/>
</dbReference>
<feature type="compositionally biased region" description="Polar residues" evidence="5">
    <location>
        <begin position="17"/>
        <end position="26"/>
    </location>
</feature>
<dbReference type="SUPFAM" id="SSF57850">
    <property type="entry name" value="RING/U-box"/>
    <property type="match status" value="1"/>
</dbReference>
<dbReference type="Proteomes" id="UP000242474">
    <property type="component" value="Unassembled WGS sequence"/>
</dbReference>
<dbReference type="STRING" id="763665.A0A2G5BA37"/>
<keyword evidence="8" id="KW-1185">Reference proteome</keyword>
<organism evidence="7 8">
    <name type="scientific">Coemansia reversa (strain ATCC 12441 / NRRL 1564)</name>
    <dbReference type="NCBI Taxonomy" id="763665"/>
    <lineage>
        <taxon>Eukaryota</taxon>
        <taxon>Fungi</taxon>
        <taxon>Fungi incertae sedis</taxon>
        <taxon>Zoopagomycota</taxon>
        <taxon>Kickxellomycotina</taxon>
        <taxon>Kickxellomycetes</taxon>
        <taxon>Kickxellales</taxon>
        <taxon>Kickxellaceae</taxon>
        <taxon>Coemansia</taxon>
    </lineage>
</organism>
<dbReference type="GO" id="GO:0008270">
    <property type="term" value="F:zinc ion binding"/>
    <property type="evidence" value="ECO:0007669"/>
    <property type="project" value="UniProtKB-KW"/>
</dbReference>
<dbReference type="SMART" id="SM00184">
    <property type="entry name" value="RING"/>
    <property type="match status" value="1"/>
</dbReference>
<name>A0A2G5BA37_COERN</name>
<dbReference type="Gene3D" id="3.30.40.10">
    <property type="entry name" value="Zinc/RING finger domain, C3HC4 (zinc finger)"/>
    <property type="match status" value="1"/>
</dbReference>
<feature type="region of interest" description="Disordered" evidence="5">
    <location>
        <begin position="1"/>
        <end position="26"/>
    </location>
</feature>
<keyword evidence="2 4" id="KW-0863">Zinc-finger</keyword>
<dbReference type="InterPro" id="IPR013083">
    <property type="entry name" value="Znf_RING/FYVE/PHD"/>
</dbReference>
<evidence type="ECO:0000256" key="1">
    <source>
        <dbReference type="ARBA" id="ARBA00022723"/>
    </source>
</evidence>
<protein>
    <recommendedName>
        <fullName evidence="6">RING-type domain-containing protein</fullName>
    </recommendedName>
</protein>
<evidence type="ECO:0000259" key="6">
    <source>
        <dbReference type="PROSITE" id="PS50089"/>
    </source>
</evidence>
<evidence type="ECO:0000256" key="5">
    <source>
        <dbReference type="SAM" id="MobiDB-lite"/>
    </source>
</evidence>
<feature type="domain" description="RING-type" evidence="6">
    <location>
        <begin position="30"/>
        <end position="72"/>
    </location>
</feature>
<dbReference type="GO" id="GO:0006511">
    <property type="term" value="P:ubiquitin-dependent protein catabolic process"/>
    <property type="evidence" value="ECO:0007669"/>
    <property type="project" value="TreeGrafter"/>
</dbReference>
<dbReference type="InterPro" id="IPR001841">
    <property type="entry name" value="Znf_RING"/>
</dbReference>
<keyword evidence="3" id="KW-0862">Zinc</keyword>
<dbReference type="AlphaFoldDB" id="A0A2G5BA37"/>
<dbReference type="OrthoDB" id="8062037at2759"/>
<dbReference type="GO" id="GO:0005634">
    <property type="term" value="C:nucleus"/>
    <property type="evidence" value="ECO:0007669"/>
    <property type="project" value="TreeGrafter"/>
</dbReference>
<evidence type="ECO:0000313" key="7">
    <source>
        <dbReference type="EMBL" id="PIA15878.1"/>
    </source>
</evidence>
<proteinExistence type="predicted"/>
<accession>A0A2G5BA37</accession>
<sequence length="158" mass="17770">MAYQSQPEIVGAAPRRISTTSDSNPDAGSCPICLEEFEAGEHLRELPCMHRYHVVCIDTWLVSRSTCCPYCKLDIRRWYYGPDIEDTIPHSGPLPGIGPSAGHHEVVSPAEGVLVGPDLEPRRGSNIFRRRPLRIERRHAGQTRLARMWRAMRGVLAE</sequence>
<dbReference type="PANTHER" id="PTHR45931">
    <property type="entry name" value="SI:CH211-59O9.10"/>
    <property type="match status" value="1"/>
</dbReference>
<dbReference type="GO" id="GO:0061630">
    <property type="term" value="F:ubiquitin protein ligase activity"/>
    <property type="evidence" value="ECO:0007669"/>
    <property type="project" value="TreeGrafter"/>
</dbReference>
<evidence type="ECO:0000256" key="3">
    <source>
        <dbReference type="ARBA" id="ARBA00022833"/>
    </source>
</evidence>
<evidence type="ECO:0000313" key="8">
    <source>
        <dbReference type="Proteomes" id="UP000242474"/>
    </source>
</evidence>
<gene>
    <name evidence="7" type="ORF">COEREDRAFT_43842</name>
</gene>